<feature type="transmembrane region" description="Helical" evidence="5">
    <location>
        <begin position="428"/>
        <end position="450"/>
    </location>
</feature>
<feature type="transmembrane region" description="Helical" evidence="5">
    <location>
        <begin position="37"/>
        <end position="56"/>
    </location>
</feature>
<organism evidence="7 8">
    <name type="scientific">Arthrobacter yangruifuii</name>
    <dbReference type="NCBI Taxonomy" id="2606616"/>
    <lineage>
        <taxon>Bacteria</taxon>
        <taxon>Bacillati</taxon>
        <taxon>Actinomycetota</taxon>
        <taxon>Actinomycetes</taxon>
        <taxon>Micrococcales</taxon>
        <taxon>Micrococcaceae</taxon>
        <taxon>Arthrobacter</taxon>
    </lineage>
</organism>
<feature type="transmembrane region" description="Helical" evidence="5">
    <location>
        <begin position="219"/>
        <end position="239"/>
    </location>
</feature>
<keyword evidence="3 5" id="KW-1133">Transmembrane helix</keyword>
<proteinExistence type="predicted"/>
<dbReference type="SUPFAM" id="SSF103473">
    <property type="entry name" value="MFS general substrate transporter"/>
    <property type="match status" value="1"/>
</dbReference>
<keyword evidence="2 5" id="KW-0812">Transmembrane</keyword>
<dbReference type="AlphaFoldDB" id="A0A5N6MI65"/>
<evidence type="ECO:0000259" key="6">
    <source>
        <dbReference type="PROSITE" id="PS50850"/>
    </source>
</evidence>
<dbReference type="EMBL" id="VTFX01000004">
    <property type="protein sequence ID" value="KAD3633176.1"/>
    <property type="molecule type" value="Genomic_DNA"/>
</dbReference>
<dbReference type="RefSeq" id="WP_152272383.1">
    <property type="nucleotide sequence ID" value="NZ_VTFX01000004.1"/>
</dbReference>
<dbReference type="Gene3D" id="1.20.1720.10">
    <property type="entry name" value="Multidrug resistance protein D"/>
    <property type="match status" value="1"/>
</dbReference>
<feature type="transmembrane region" description="Helical" evidence="5">
    <location>
        <begin position="68"/>
        <end position="86"/>
    </location>
</feature>
<evidence type="ECO:0000313" key="7">
    <source>
        <dbReference type="EMBL" id="KAD3633176.1"/>
    </source>
</evidence>
<feature type="transmembrane region" description="Helical" evidence="5">
    <location>
        <begin position="299"/>
        <end position="319"/>
    </location>
</feature>
<reference evidence="7 8" key="1">
    <citation type="submission" date="2019-08" db="EMBL/GenBank/DDBJ databases">
        <title>Arthrobacter sp. nov., isolated from plateau pika and Tibetan wild ass.</title>
        <authorList>
            <person name="Ge Y."/>
        </authorList>
    </citation>
    <scope>NUCLEOTIDE SEQUENCE [LARGE SCALE GENOMIC DNA]</scope>
    <source>
        <strain evidence="7 8">785</strain>
    </source>
</reference>
<name>A0A5N6MI65_9MICC</name>
<comment type="subcellular location">
    <subcellularLocation>
        <location evidence="1">Cell membrane</location>
        <topology evidence="1">Multi-pass membrane protein</topology>
    </subcellularLocation>
</comment>
<evidence type="ECO:0000313" key="8">
    <source>
        <dbReference type="Proteomes" id="UP000326852"/>
    </source>
</evidence>
<dbReference type="PROSITE" id="PS50850">
    <property type="entry name" value="MFS"/>
    <property type="match status" value="1"/>
</dbReference>
<sequence>MAITFSFLQMMNEVGALMSIPLYGQMSADLALTPSQVTWALMATTLMGSVSIAIIAKAGDILGHRRMMYLCLVLIVVGYGIAAFAPNLVTLIAGRALLGITAGQALCVGIMNDRLSIPNRKRAVAYIAAGQAAGVFIGFALGGAFVAAGLTWRHAFVFGGLLTLLALLGFWFWGKDSDAIERNRGQKKSFDVVGVVLLGLGVTALCIGISQSMTWGPTASLTLGFTLGGVLLIAAALYWESKSKDPLLPISDLFSRRLLPAYGVFISMGIPSMLLFNMIMGYAMTPAAPLGYGFGLSPLQAAFIFLPEVAAGFLAARLVTRWLARTTARNVLVGAGVVMLASFVTLTFGHTSLAVVVVVIFFYGMAYTTLMTTAVSVIAVEAREGKGAGTASIYIAVALAASSVGTAIYSAVAGWGTDPETLALRPETFTMGFGVASVFTCVAIVCGLALSRDIKLARPDEDNQAAPLRSTLK</sequence>
<dbReference type="InterPro" id="IPR011701">
    <property type="entry name" value="MFS"/>
</dbReference>
<dbReference type="Proteomes" id="UP000326852">
    <property type="component" value="Unassembled WGS sequence"/>
</dbReference>
<dbReference type="Gene3D" id="1.20.1250.20">
    <property type="entry name" value="MFS general substrate transporter like domains"/>
    <property type="match status" value="1"/>
</dbReference>
<evidence type="ECO:0000256" key="4">
    <source>
        <dbReference type="ARBA" id="ARBA00023136"/>
    </source>
</evidence>
<keyword evidence="8" id="KW-1185">Reference proteome</keyword>
<accession>A0A5N6MI65</accession>
<feature type="domain" description="Major facilitator superfamily (MFS) profile" evidence="6">
    <location>
        <begin position="1"/>
        <end position="455"/>
    </location>
</feature>
<comment type="caution">
    <text evidence="7">The sequence shown here is derived from an EMBL/GenBank/DDBJ whole genome shotgun (WGS) entry which is preliminary data.</text>
</comment>
<dbReference type="PANTHER" id="PTHR42718">
    <property type="entry name" value="MAJOR FACILITATOR SUPERFAMILY MULTIDRUG TRANSPORTER MFSC"/>
    <property type="match status" value="1"/>
</dbReference>
<feature type="transmembrane region" description="Helical" evidence="5">
    <location>
        <begin position="392"/>
        <end position="416"/>
    </location>
</feature>
<feature type="transmembrane region" description="Helical" evidence="5">
    <location>
        <begin position="259"/>
        <end position="279"/>
    </location>
</feature>
<feature type="transmembrane region" description="Helical" evidence="5">
    <location>
        <begin position="92"/>
        <end position="111"/>
    </location>
</feature>
<dbReference type="Pfam" id="PF07690">
    <property type="entry name" value="MFS_1"/>
    <property type="match status" value="1"/>
</dbReference>
<evidence type="ECO:0000256" key="1">
    <source>
        <dbReference type="ARBA" id="ARBA00004651"/>
    </source>
</evidence>
<dbReference type="GO" id="GO:0022857">
    <property type="term" value="F:transmembrane transporter activity"/>
    <property type="evidence" value="ECO:0007669"/>
    <property type="project" value="InterPro"/>
</dbReference>
<gene>
    <name evidence="7" type="ORF">GD627_10150</name>
</gene>
<feature type="transmembrane region" description="Helical" evidence="5">
    <location>
        <begin position="123"/>
        <end position="148"/>
    </location>
</feature>
<feature type="transmembrane region" description="Helical" evidence="5">
    <location>
        <begin position="331"/>
        <end position="349"/>
    </location>
</feature>
<dbReference type="PANTHER" id="PTHR42718:SF35">
    <property type="entry name" value="BLL0718 PROTEIN"/>
    <property type="match status" value="1"/>
</dbReference>
<evidence type="ECO:0000256" key="3">
    <source>
        <dbReference type="ARBA" id="ARBA00022989"/>
    </source>
</evidence>
<dbReference type="InterPro" id="IPR036259">
    <property type="entry name" value="MFS_trans_sf"/>
</dbReference>
<feature type="transmembrane region" description="Helical" evidence="5">
    <location>
        <begin position="193"/>
        <end position="213"/>
    </location>
</feature>
<feature type="transmembrane region" description="Helical" evidence="5">
    <location>
        <begin position="154"/>
        <end position="173"/>
    </location>
</feature>
<evidence type="ECO:0000256" key="2">
    <source>
        <dbReference type="ARBA" id="ARBA00022692"/>
    </source>
</evidence>
<feature type="transmembrane region" description="Helical" evidence="5">
    <location>
        <begin position="355"/>
        <end position="380"/>
    </location>
</feature>
<dbReference type="GO" id="GO:0005886">
    <property type="term" value="C:plasma membrane"/>
    <property type="evidence" value="ECO:0007669"/>
    <property type="project" value="UniProtKB-SubCell"/>
</dbReference>
<protein>
    <submittedName>
        <fullName evidence="7">MFS transporter</fullName>
    </submittedName>
</protein>
<evidence type="ECO:0000256" key="5">
    <source>
        <dbReference type="SAM" id="Phobius"/>
    </source>
</evidence>
<keyword evidence="4 5" id="KW-0472">Membrane</keyword>
<dbReference type="InterPro" id="IPR020846">
    <property type="entry name" value="MFS_dom"/>
</dbReference>